<comment type="caution">
    <text evidence="2">The sequence shown here is derived from an EMBL/GenBank/DDBJ whole genome shotgun (WGS) entry which is preliminary data.</text>
</comment>
<evidence type="ECO:0000313" key="2">
    <source>
        <dbReference type="EMBL" id="MCI3240260.1"/>
    </source>
</evidence>
<dbReference type="Proteomes" id="UP001165270">
    <property type="component" value="Unassembled WGS sequence"/>
</dbReference>
<evidence type="ECO:0000313" key="3">
    <source>
        <dbReference type="Proteomes" id="UP001165270"/>
    </source>
</evidence>
<reference evidence="2" key="1">
    <citation type="submission" date="2022-03" db="EMBL/GenBank/DDBJ databases">
        <title>Streptomyces 7R015 and 7R016 isolated from Barleria lupulina in Thailand.</title>
        <authorList>
            <person name="Kanchanasin P."/>
            <person name="Phongsopitanun W."/>
            <person name="Tanasupawat S."/>
        </authorList>
    </citation>
    <scope>NUCLEOTIDE SEQUENCE</scope>
    <source>
        <strain evidence="2">7R016</strain>
    </source>
</reference>
<keyword evidence="1" id="KW-1133">Transmembrane helix</keyword>
<dbReference type="RefSeq" id="WP_242709329.1">
    <property type="nucleotide sequence ID" value="NZ_JALDAX010000003.1"/>
</dbReference>
<proteinExistence type="predicted"/>
<name>A0ABS9XDY4_9ACTN</name>
<keyword evidence="1" id="KW-0472">Membrane</keyword>
<keyword evidence="3" id="KW-1185">Reference proteome</keyword>
<keyword evidence="1" id="KW-0812">Transmembrane</keyword>
<dbReference type="EMBL" id="JALDAX010000003">
    <property type="protein sequence ID" value="MCI3240260.1"/>
    <property type="molecule type" value="Genomic_DNA"/>
</dbReference>
<sequence>MSQPPTSRMPYEHSLHLINHANEQLNAITNDSHGRPRDLDALMATRVLATMSNLAIASALLAVADAIRAPRGGQ</sequence>
<accession>A0ABS9XDY4</accession>
<evidence type="ECO:0000256" key="1">
    <source>
        <dbReference type="SAM" id="Phobius"/>
    </source>
</evidence>
<gene>
    <name evidence="2" type="ORF">MQN93_11050</name>
</gene>
<feature type="transmembrane region" description="Helical" evidence="1">
    <location>
        <begin position="47"/>
        <end position="67"/>
    </location>
</feature>
<protein>
    <submittedName>
        <fullName evidence="2">Uncharacterized protein</fullName>
    </submittedName>
</protein>
<organism evidence="2 3">
    <name type="scientific">Streptomyces spinosisporus</name>
    <dbReference type="NCBI Taxonomy" id="2927582"/>
    <lineage>
        <taxon>Bacteria</taxon>
        <taxon>Bacillati</taxon>
        <taxon>Actinomycetota</taxon>
        <taxon>Actinomycetes</taxon>
        <taxon>Kitasatosporales</taxon>
        <taxon>Streptomycetaceae</taxon>
        <taxon>Streptomyces</taxon>
    </lineage>
</organism>